<feature type="compositionally biased region" description="Basic and acidic residues" evidence="2">
    <location>
        <begin position="949"/>
        <end position="961"/>
    </location>
</feature>
<name>A0A812V4S7_SYMPI</name>
<feature type="coiled-coil region" evidence="1">
    <location>
        <begin position="537"/>
        <end position="564"/>
    </location>
</feature>
<comment type="caution">
    <text evidence="3">The sequence shown here is derived from an EMBL/GenBank/DDBJ whole genome shotgun (WGS) entry which is preliminary data.</text>
</comment>
<sequence>PCVSHAVHATKSLPAGFYSKLAQAEGPHLPGPSRPKALQALPSEPGTVRMRPPDLLQHLDQSARAAHASSQTPAHTGPQPNATSSVQLKGQHSSSHHLSHVAEAKAGQPLRLQRCGSQSSSPPQTPCQPSLHSPHSQAHQAAKHSQPPAQPQLPVEARGLHGEHAPAEQESPQGSPKASPKASQPRLPPHPELTERDHDLLQQLHDRHAKAQSKASRSKSPHRGDRGSLSPKAHGLPSSPSEAELHDPTAAAVAAAVEDHGGPRSEWPELEPDALQNEVAAREVELRVLRQELEARSQEVLRLENKIRDTEDQLREATGHVGTLSAKVESAAGSKQAVLQASAKHIDSQVAMLKKRLASAEWELAEKDDELSGLQEAIHHGTQQVAAKATELQAMQHQQKLQGSKVAKLQKDSSLLHRHMAIDHWRHNVEALVEQEQQDAVMIRERREHQRQIDVFREEILTLQSYLSRMDEKSKYHAEEIERRKELLKALVMEERLCVAAARLGHETADELKRGQMEEQRILEARLQEEMGRRSSLSAQAKTYEEVEANARQWQEQLAALTACVRDAAKAMRDHGPHVAKTAVDDAVESFIQKMRHQGELVPPIVRVSSSAHHVAEHTVSLELTHAALVHGLPPAWMRTDRLQHTQHTQHMQHIQHIQCIQHIQLTQRVQLIQITHAMQHMCHERSQRAHTKRQLLTRHTRRIQPRQATRSKRQARRSQLITCTQLISMMRNLSCYILLAPGAADGLADQIRSIIQAELADRVAELDRRERCLVEREESLKQREQAFAAAETPTPARALFQVHPEAESGDLNSVSSKAPKPAGYARPVRGAGTIPRAQAKLFQAAQPEDCGDASEEPKERLQQKAPAVSALFQAVEAVEAVEDVAPISKVHPVSSSSTVAPSGRMPEPPSLFAETPAPQSEILTTSAGTASELKDRFEQKAGPSSKTAEQRRASSQERGMRQHRHSAPAFQAPAEAAARSSAEFSEVSAGTANELKDIFEQRAQQARRDSDTPEQKGSWKPVLLSDVHVWTGFLRSV</sequence>
<feature type="region of interest" description="Disordered" evidence="2">
    <location>
        <begin position="206"/>
        <end position="249"/>
    </location>
</feature>
<feature type="compositionally biased region" description="Low complexity" evidence="2">
    <location>
        <begin position="968"/>
        <end position="990"/>
    </location>
</feature>
<keyword evidence="4" id="KW-1185">Reference proteome</keyword>
<feature type="compositionally biased region" description="Basic residues" evidence="2">
    <location>
        <begin position="207"/>
        <end position="221"/>
    </location>
</feature>
<proteinExistence type="predicted"/>
<evidence type="ECO:0000313" key="3">
    <source>
        <dbReference type="EMBL" id="CAE7606349.1"/>
    </source>
</evidence>
<feature type="region of interest" description="Disordered" evidence="2">
    <location>
        <begin position="110"/>
        <end position="193"/>
    </location>
</feature>
<accession>A0A812V4S7</accession>
<gene>
    <name evidence="3" type="primary">GIP</name>
    <name evidence="3" type="ORF">SPIL2461_LOCUS16038</name>
</gene>
<feature type="compositionally biased region" description="Low complexity" evidence="2">
    <location>
        <begin position="117"/>
        <end position="130"/>
    </location>
</feature>
<protein>
    <submittedName>
        <fullName evidence="3">GIP protein</fullName>
    </submittedName>
</protein>
<feature type="region of interest" description="Disordered" evidence="2">
    <location>
        <begin position="844"/>
        <end position="865"/>
    </location>
</feature>
<dbReference type="EMBL" id="CAJNIZ010040702">
    <property type="protein sequence ID" value="CAE7606349.1"/>
    <property type="molecule type" value="Genomic_DNA"/>
</dbReference>
<feature type="coiled-coil region" evidence="1">
    <location>
        <begin position="286"/>
        <end position="320"/>
    </location>
</feature>
<evidence type="ECO:0000256" key="1">
    <source>
        <dbReference type="SAM" id="Coils"/>
    </source>
</evidence>
<feature type="compositionally biased region" description="Polar residues" evidence="2">
    <location>
        <begin position="68"/>
        <end position="93"/>
    </location>
</feature>
<dbReference type="OrthoDB" id="443452at2759"/>
<feature type="region of interest" description="Disordered" evidence="2">
    <location>
        <begin position="23"/>
        <end position="98"/>
    </location>
</feature>
<feature type="coiled-coil region" evidence="1">
    <location>
        <begin position="350"/>
        <end position="377"/>
    </location>
</feature>
<feature type="region of interest" description="Disordered" evidence="2">
    <location>
        <begin position="807"/>
        <end position="831"/>
    </location>
</feature>
<feature type="compositionally biased region" description="Basic and acidic residues" evidence="2">
    <location>
        <begin position="995"/>
        <end position="1015"/>
    </location>
</feature>
<feature type="region of interest" description="Disordered" evidence="2">
    <location>
        <begin position="892"/>
        <end position="1021"/>
    </location>
</feature>
<dbReference type="Proteomes" id="UP000649617">
    <property type="component" value="Unassembled WGS sequence"/>
</dbReference>
<evidence type="ECO:0000313" key="4">
    <source>
        <dbReference type="Proteomes" id="UP000649617"/>
    </source>
</evidence>
<dbReference type="AlphaFoldDB" id="A0A812V4S7"/>
<dbReference type="PANTHER" id="PTHR24216">
    <property type="entry name" value="PAXILLIN-RELATED"/>
    <property type="match status" value="1"/>
</dbReference>
<organism evidence="3 4">
    <name type="scientific">Symbiodinium pilosum</name>
    <name type="common">Dinoflagellate</name>
    <dbReference type="NCBI Taxonomy" id="2952"/>
    <lineage>
        <taxon>Eukaryota</taxon>
        <taxon>Sar</taxon>
        <taxon>Alveolata</taxon>
        <taxon>Dinophyceae</taxon>
        <taxon>Suessiales</taxon>
        <taxon>Symbiodiniaceae</taxon>
        <taxon>Symbiodinium</taxon>
    </lineage>
</organism>
<feature type="compositionally biased region" description="Basic and acidic residues" evidence="2">
    <location>
        <begin position="158"/>
        <end position="167"/>
    </location>
</feature>
<reference evidence="3" key="1">
    <citation type="submission" date="2021-02" db="EMBL/GenBank/DDBJ databases">
        <authorList>
            <person name="Dougan E. K."/>
            <person name="Rhodes N."/>
            <person name="Thang M."/>
            <person name="Chan C."/>
        </authorList>
    </citation>
    <scope>NUCLEOTIDE SEQUENCE</scope>
</reference>
<feature type="compositionally biased region" description="Polar residues" evidence="2">
    <location>
        <begin position="918"/>
        <end position="930"/>
    </location>
</feature>
<dbReference type="PANTHER" id="PTHR24216:SF8">
    <property type="entry name" value="PAXILLIN, ISOFORM F"/>
    <property type="match status" value="1"/>
</dbReference>
<keyword evidence="1" id="KW-0175">Coiled coil</keyword>
<evidence type="ECO:0000256" key="2">
    <source>
        <dbReference type="SAM" id="MobiDB-lite"/>
    </source>
</evidence>
<feature type="non-terminal residue" evidence="3">
    <location>
        <position position="1038"/>
    </location>
</feature>